<organism evidence="2 3">
    <name type="scientific">Desulfocucumis palustris</name>
    <dbReference type="NCBI Taxonomy" id="1898651"/>
    <lineage>
        <taxon>Bacteria</taxon>
        <taxon>Bacillati</taxon>
        <taxon>Bacillota</taxon>
        <taxon>Clostridia</taxon>
        <taxon>Eubacteriales</taxon>
        <taxon>Desulfocucumaceae</taxon>
        <taxon>Desulfocucumis</taxon>
    </lineage>
</organism>
<proteinExistence type="predicted"/>
<sequence length="64" mass="7219">MGLLALLESSIYEVAVKILNEGVEKLMSNAFLWKLTGLPQAIVMIAMALLISRFRRPLEGMWKI</sequence>
<accession>A0A2L2X9M0</accession>
<dbReference type="EMBL" id="BFAV01000022">
    <property type="protein sequence ID" value="GBF32303.1"/>
    <property type="molecule type" value="Genomic_DNA"/>
</dbReference>
<gene>
    <name evidence="2" type="ORF">DCCM_0497</name>
</gene>
<keyword evidence="1" id="KW-1133">Transmembrane helix</keyword>
<keyword evidence="1" id="KW-0472">Membrane</keyword>
<dbReference type="Proteomes" id="UP000239549">
    <property type="component" value="Unassembled WGS sequence"/>
</dbReference>
<comment type="caution">
    <text evidence="2">The sequence shown here is derived from an EMBL/GenBank/DDBJ whole genome shotgun (WGS) entry which is preliminary data.</text>
</comment>
<evidence type="ECO:0000313" key="3">
    <source>
        <dbReference type="Proteomes" id="UP000239549"/>
    </source>
</evidence>
<dbReference type="AlphaFoldDB" id="A0A2L2X9M0"/>
<feature type="transmembrane region" description="Helical" evidence="1">
    <location>
        <begin position="31"/>
        <end position="51"/>
    </location>
</feature>
<keyword evidence="1" id="KW-0812">Transmembrane</keyword>
<protein>
    <submittedName>
        <fullName evidence="2">Uncharacterized protein</fullName>
    </submittedName>
</protein>
<name>A0A2L2X9M0_9FIRM</name>
<keyword evidence="3" id="KW-1185">Reference proteome</keyword>
<evidence type="ECO:0000256" key="1">
    <source>
        <dbReference type="SAM" id="Phobius"/>
    </source>
</evidence>
<evidence type="ECO:0000313" key="2">
    <source>
        <dbReference type="EMBL" id="GBF32303.1"/>
    </source>
</evidence>
<reference evidence="3" key="1">
    <citation type="submission" date="2018-02" db="EMBL/GenBank/DDBJ databases">
        <title>Genome sequence of Desulfocucumis palustris strain NAW-5.</title>
        <authorList>
            <person name="Watanabe M."/>
            <person name="Kojima H."/>
            <person name="Fukui M."/>
        </authorList>
    </citation>
    <scope>NUCLEOTIDE SEQUENCE [LARGE SCALE GENOMIC DNA]</scope>
    <source>
        <strain evidence="3">NAW-5</strain>
    </source>
</reference>